<dbReference type="EMBL" id="JBGOSP010000006">
    <property type="protein sequence ID" value="MFA3837247.1"/>
    <property type="molecule type" value="Genomic_DNA"/>
</dbReference>
<evidence type="ECO:0000256" key="3">
    <source>
        <dbReference type="ARBA" id="ARBA00022801"/>
    </source>
</evidence>
<dbReference type="Pfam" id="PF13517">
    <property type="entry name" value="FG-GAP_3"/>
    <property type="match status" value="1"/>
</dbReference>
<sequence>MHKRRALALAAAVASGLLAPLTLPTPATAAPAKYTDDFNGDGYHDLATSAVRATVGGASGAGAVVVTYGSASGISAARHTVLSQNTSGVPGTAEKNDAFGSVLATGDLNSDGYADLVVGTDGEDVGTDTNGGTVVVLWGSAKGLSGGTTINDPDPSGHDLFGKSLAVGDFTGDGKADLAVGSTGSAVWIYRGGFTKSSGAASKFKLGTDLEPGTSNGARTLTSGDFNRDGYSDLLITGFYNPNSYSAAFGSLVYLGSATGMTYQDILAEGDTVATGDLNGDGYDDVIVGAPDGDGQGNVGGAITSYLGGDAGVRTDTKKVIDQDTPGVPGEDESSDYFGNAISIGDIDGDGHDDAAVGGYYESVGDASLTGSVTVFRGSSPGLSTDGVKVFHQGTTGIPGANEDNDHFGSAVRLADLNADGRADLSIGAQDENNGDGALWSLRGSSTGPTATGAVSFGASSVGISMTGSPAFGAVMAD</sequence>
<dbReference type="InterPro" id="IPR028994">
    <property type="entry name" value="Integrin_alpha_N"/>
</dbReference>
<keyword evidence="4" id="KW-0325">Glycoprotein</keyword>
<dbReference type="RefSeq" id="WP_372562727.1">
    <property type="nucleotide sequence ID" value="NZ_JBGOSP010000006.1"/>
</dbReference>
<name>A0ABV4SFN2_9ACTN</name>
<dbReference type="PROSITE" id="PS51470">
    <property type="entry name" value="FG_GAP"/>
    <property type="match status" value="4"/>
</dbReference>
<evidence type="ECO:0000256" key="5">
    <source>
        <dbReference type="SAM" id="SignalP"/>
    </source>
</evidence>
<dbReference type="InterPro" id="IPR013519">
    <property type="entry name" value="Int_alpha_beta-p"/>
</dbReference>
<keyword evidence="1 5" id="KW-0732">Signal</keyword>
<dbReference type="PANTHER" id="PTHR23221">
    <property type="entry name" value="GLYCOSYLPHOSPHATIDYLINOSITOL PHOSPHOLIPASE D"/>
    <property type="match status" value="1"/>
</dbReference>
<feature type="chain" id="PRO_5046043892" evidence="5">
    <location>
        <begin position="30"/>
        <end position="478"/>
    </location>
</feature>
<feature type="signal peptide" evidence="5">
    <location>
        <begin position="1"/>
        <end position="29"/>
    </location>
</feature>
<protein>
    <submittedName>
        <fullName evidence="6">FG-GAP and VCBS repeat-containing protein</fullName>
    </submittedName>
</protein>
<comment type="caution">
    <text evidence="6">The sequence shown here is derived from an EMBL/GenBank/DDBJ whole genome shotgun (WGS) entry which is preliminary data.</text>
</comment>
<dbReference type="Gene3D" id="2.130.10.130">
    <property type="entry name" value="Integrin alpha, N-terminal"/>
    <property type="match status" value="3"/>
</dbReference>
<dbReference type="InterPro" id="IPR013517">
    <property type="entry name" value="FG-GAP"/>
</dbReference>
<dbReference type="SUPFAM" id="SSF69318">
    <property type="entry name" value="Integrin alpha N-terminal domain"/>
    <property type="match status" value="2"/>
</dbReference>
<proteinExistence type="predicted"/>
<accession>A0ABV4SFN2</accession>
<keyword evidence="2" id="KW-0677">Repeat</keyword>
<keyword evidence="7" id="KW-1185">Reference proteome</keyword>
<evidence type="ECO:0000256" key="4">
    <source>
        <dbReference type="ARBA" id="ARBA00023180"/>
    </source>
</evidence>
<evidence type="ECO:0000256" key="1">
    <source>
        <dbReference type="ARBA" id="ARBA00022729"/>
    </source>
</evidence>
<organism evidence="6 7">
    <name type="scientific">Streptomyces aureus</name>
    <dbReference type="NCBI Taxonomy" id="193461"/>
    <lineage>
        <taxon>Bacteria</taxon>
        <taxon>Bacillati</taxon>
        <taxon>Actinomycetota</taxon>
        <taxon>Actinomycetes</taxon>
        <taxon>Kitasatosporales</taxon>
        <taxon>Streptomycetaceae</taxon>
        <taxon>Streptomyces</taxon>
    </lineage>
</organism>
<gene>
    <name evidence="6" type="ORF">ACEG43_13830</name>
</gene>
<dbReference type="Proteomes" id="UP001571476">
    <property type="component" value="Unassembled WGS sequence"/>
</dbReference>
<keyword evidence="3" id="KW-0378">Hydrolase</keyword>
<evidence type="ECO:0000313" key="7">
    <source>
        <dbReference type="Proteomes" id="UP001571476"/>
    </source>
</evidence>
<dbReference type="PRINTS" id="PR01185">
    <property type="entry name" value="INTEGRINA"/>
</dbReference>
<dbReference type="PANTHER" id="PTHR23221:SF7">
    <property type="entry name" value="PHOSPHATIDYLINOSITOL-GLYCAN-SPECIFIC PHOSPHOLIPASE D"/>
    <property type="match status" value="1"/>
</dbReference>
<dbReference type="SMART" id="SM00191">
    <property type="entry name" value="Int_alpha"/>
    <property type="match status" value="7"/>
</dbReference>
<evidence type="ECO:0000313" key="6">
    <source>
        <dbReference type="EMBL" id="MFA3837247.1"/>
    </source>
</evidence>
<reference evidence="6 7" key="1">
    <citation type="submission" date="2024-08" db="EMBL/GenBank/DDBJ databases">
        <title>Genome sequence of Streptomyces aureus CACIA-1.46HGO.</title>
        <authorList>
            <person name="Evangelista-Martinez Z."/>
        </authorList>
    </citation>
    <scope>NUCLEOTIDE SEQUENCE [LARGE SCALE GENOMIC DNA]</scope>
    <source>
        <strain evidence="6 7">CACIA-1.46HGO</strain>
    </source>
</reference>
<dbReference type="Pfam" id="PF01839">
    <property type="entry name" value="FG-GAP"/>
    <property type="match status" value="3"/>
</dbReference>
<evidence type="ECO:0000256" key="2">
    <source>
        <dbReference type="ARBA" id="ARBA00022737"/>
    </source>
</evidence>
<dbReference type="InterPro" id="IPR000413">
    <property type="entry name" value="Integrin_alpha"/>
</dbReference>